<dbReference type="GO" id="GO:0005829">
    <property type="term" value="C:cytosol"/>
    <property type="evidence" value="ECO:0007669"/>
    <property type="project" value="TreeGrafter"/>
</dbReference>
<evidence type="ECO:0000313" key="8">
    <source>
        <dbReference type="Proteomes" id="UP000000581"/>
    </source>
</evidence>
<dbReference type="PROSITE" id="PS51257">
    <property type="entry name" value="PROKAR_LIPOPROTEIN"/>
    <property type="match status" value="1"/>
</dbReference>
<dbReference type="Pfam" id="PF08543">
    <property type="entry name" value="Phos_pyr_kin"/>
    <property type="match status" value="1"/>
</dbReference>
<dbReference type="InterPro" id="IPR004625">
    <property type="entry name" value="PyrdxlKinase"/>
</dbReference>
<keyword evidence="3" id="KW-0547">Nucleotide-binding</keyword>
<dbReference type="RefSeq" id="WP_011162273.1">
    <property type="nucleotide sequence ID" value="NC_005362.1"/>
</dbReference>
<dbReference type="GO" id="GO:0009443">
    <property type="term" value="P:pyridoxal 5'-phosphate salvage"/>
    <property type="evidence" value="ECO:0007669"/>
    <property type="project" value="InterPro"/>
</dbReference>
<dbReference type="CDD" id="cd01173">
    <property type="entry name" value="pyridoxal_pyridoxamine_kinase"/>
    <property type="match status" value="1"/>
</dbReference>
<name>Q74IK6_LACJO</name>
<dbReference type="InterPro" id="IPR013749">
    <property type="entry name" value="PM/HMP-P_kinase-1"/>
</dbReference>
<keyword evidence="2" id="KW-0808">Transferase</keyword>
<dbReference type="PANTHER" id="PTHR10534">
    <property type="entry name" value="PYRIDOXAL KINASE"/>
    <property type="match status" value="1"/>
</dbReference>
<organism evidence="7 8">
    <name type="scientific">Lactobacillus johnsonii (strain CNCM I-12250 / La1 / NCC 533)</name>
    <dbReference type="NCBI Taxonomy" id="257314"/>
    <lineage>
        <taxon>Bacteria</taxon>
        <taxon>Bacillati</taxon>
        <taxon>Bacillota</taxon>
        <taxon>Bacilli</taxon>
        <taxon>Lactobacillales</taxon>
        <taxon>Lactobacillaceae</taxon>
        <taxon>Lactobacillus</taxon>
    </lineage>
</organism>
<dbReference type="KEGG" id="ljo:LJ_1562"/>
<keyword evidence="5" id="KW-0067">ATP-binding</keyword>
<evidence type="ECO:0000259" key="6">
    <source>
        <dbReference type="Pfam" id="PF08543"/>
    </source>
</evidence>
<evidence type="ECO:0000256" key="1">
    <source>
        <dbReference type="ARBA" id="ARBA00012104"/>
    </source>
</evidence>
<sequence length="277" mass="30999">MKEKLLISQDLSCLGQVSLSVALPILGACGYQPDVLPTAILSTHTGGFGNNTFLALNNEMSKIIAHWQDEKITFKNLYLGYLGRNAIDFWIEHISDFRNTDLLILLDPAMADSGKLYSGLDIEYVEKMRELAKRATILTPNLTEACLLLNKEYRNFSINEIKEIAGELKEKFELDGLVITGIFLENKVKMVVLANDSEIFVIENEKITRSFFGTGDMFASSLLAVFLARYSLKESAQIAGDFVKLAIEKTDLRQDKRLGPNYAGALSWLMNKVEGKK</sequence>
<accession>Q74IK6</accession>
<keyword evidence="4" id="KW-0418">Kinase</keyword>
<dbReference type="HOGENOM" id="CLU_046496_2_0_9"/>
<feature type="domain" description="Pyridoxamine kinase/Phosphomethylpyrimidine kinase" evidence="6">
    <location>
        <begin position="98"/>
        <end position="254"/>
    </location>
</feature>
<dbReference type="NCBIfam" id="NF005491">
    <property type="entry name" value="PRK07105.1"/>
    <property type="match status" value="1"/>
</dbReference>
<gene>
    <name evidence="7" type="ordered locus">LJ_1562</name>
</gene>
<dbReference type="eggNOG" id="COG2240">
    <property type="taxonomic scope" value="Bacteria"/>
</dbReference>
<dbReference type="PANTHER" id="PTHR10534:SF2">
    <property type="entry name" value="PYRIDOXAL KINASE"/>
    <property type="match status" value="1"/>
</dbReference>
<reference evidence="7 8" key="1">
    <citation type="journal article" date="2004" name="Proc. Natl. Acad. Sci. U.S.A.">
        <title>The genome sequence of the probiotic intestinal bacterium Lactobacillus johnsonii NCC 533.</title>
        <authorList>
            <person name="Pridmore R.D."/>
            <person name="Berger B."/>
            <person name="Desiere F."/>
            <person name="Vilanova D."/>
            <person name="Barretto C."/>
            <person name="Pittet A.-C."/>
            <person name="Zwahlen M.-C."/>
            <person name="Rouvet M."/>
            <person name="Altermann E."/>
            <person name="Barrangou R."/>
            <person name="Mollet B."/>
            <person name="Mercenier A."/>
            <person name="Klaenhammer T."/>
            <person name="Arigoni F."/>
            <person name="Schell M.A."/>
        </authorList>
    </citation>
    <scope>NUCLEOTIDE SEQUENCE [LARGE SCALE GENOMIC DNA]</scope>
    <source>
        <strain evidence="8">CNCM I-1225 / La1 / NCC 533</strain>
    </source>
</reference>
<proteinExistence type="predicted"/>
<protein>
    <recommendedName>
        <fullName evidence="1">pyridoxal kinase</fullName>
        <ecNumber evidence="1">2.7.1.35</ecNumber>
    </recommendedName>
</protein>
<dbReference type="EC" id="2.7.1.35" evidence="1"/>
<evidence type="ECO:0000256" key="3">
    <source>
        <dbReference type="ARBA" id="ARBA00022741"/>
    </source>
</evidence>
<evidence type="ECO:0000256" key="5">
    <source>
        <dbReference type="ARBA" id="ARBA00022840"/>
    </source>
</evidence>
<dbReference type="GO" id="GO:0008478">
    <property type="term" value="F:pyridoxal kinase activity"/>
    <property type="evidence" value="ECO:0007669"/>
    <property type="project" value="UniProtKB-EC"/>
</dbReference>
<evidence type="ECO:0000256" key="4">
    <source>
        <dbReference type="ARBA" id="ARBA00022777"/>
    </source>
</evidence>
<dbReference type="InterPro" id="IPR029056">
    <property type="entry name" value="Ribokinase-like"/>
</dbReference>
<dbReference type="Proteomes" id="UP000000581">
    <property type="component" value="Chromosome"/>
</dbReference>
<dbReference type="PATRIC" id="fig|257314.6.peg.1382"/>
<dbReference type="Gene3D" id="3.40.1190.20">
    <property type="match status" value="1"/>
</dbReference>
<dbReference type="GO" id="GO:0005524">
    <property type="term" value="F:ATP binding"/>
    <property type="evidence" value="ECO:0007669"/>
    <property type="project" value="UniProtKB-KW"/>
</dbReference>
<dbReference type="AlphaFoldDB" id="Q74IK6"/>
<dbReference type="EMBL" id="AE017198">
    <property type="protein sequence ID" value="AAS09332.1"/>
    <property type="molecule type" value="Genomic_DNA"/>
</dbReference>
<evidence type="ECO:0000256" key="2">
    <source>
        <dbReference type="ARBA" id="ARBA00022679"/>
    </source>
</evidence>
<dbReference type="SUPFAM" id="SSF53613">
    <property type="entry name" value="Ribokinase-like"/>
    <property type="match status" value="1"/>
</dbReference>
<evidence type="ECO:0000313" key="7">
    <source>
        <dbReference type="EMBL" id="AAS09332.1"/>
    </source>
</evidence>